<dbReference type="Gene3D" id="3.20.20.140">
    <property type="entry name" value="Metal-dependent hydrolases"/>
    <property type="match status" value="1"/>
</dbReference>
<dbReference type="GO" id="GO:0019748">
    <property type="term" value="P:secondary metabolic process"/>
    <property type="evidence" value="ECO:0007669"/>
    <property type="project" value="TreeGrafter"/>
</dbReference>
<protein>
    <submittedName>
        <fullName evidence="3">Amidohydrolase</fullName>
    </submittedName>
</protein>
<dbReference type="InterPro" id="IPR032466">
    <property type="entry name" value="Metal_Hydrolase"/>
</dbReference>
<evidence type="ECO:0000313" key="3">
    <source>
        <dbReference type="EMBL" id="BBY22176.1"/>
    </source>
</evidence>
<dbReference type="KEGG" id="msto:MSTO_23810"/>
<dbReference type="GO" id="GO:0005737">
    <property type="term" value="C:cytoplasm"/>
    <property type="evidence" value="ECO:0007669"/>
    <property type="project" value="TreeGrafter"/>
</dbReference>
<dbReference type="Pfam" id="PF04909">
    <property type="entry name" value="Amidohydro_2"/>
    <property type="match status" value="1"/>
</dbReference>
<keyword evidence="1" id="KW-0456">Lyase</keyword>
<evidence type="ECO:0000313" key="4">
    <source>
        <dbReference type="Proteomes" id="UP000467130"/>
    </source>
</evidence>
<organism evidence="3 4">
    <name type="scientific">Mycobacterium stomatepiae</name>
    <dbReference type="NCBI Taxonomy" id="470076"/>
    <lineage>
        <taxon>Bacteria</taxon>
        <taxon>Bacillati</taxon>
        <taxon>Actinomycetota</taxon>
        <taxon>Actinomycetes</taxon>
        <taxon>Mycobacteriales</taxon>
        <taxon>Mycobacteriaceae</taxon>
        <taxon>Mycobacterium</taxon>
        <taxon>Mycobacterium simiae complex</taxon>
    </lineage>
</organism>
<name>A0A7I7Q806_9MYCO</name>
<evidence type="ECO:0000256" key="1">
    <source>
        <dbReference type="ARBA" id="ARBA00023239"/>
    </source>
</evidence>
<dbReference type="PANTHER" id="PTHR21240">
    <property type="entry name" value="2-AMINO-3-CARBOXYLMUCONATE-6-SEMIALDEHYDE DECARBOXYLASE"/>
    <property type="match status" value="1"/>
</dbReference>
<keyword evidence="3" id="KW-0378">Hydrolase</keyword>
<evidence type="ECO:0000259" key="2">
    <source>
        <dbReference type="Pfam" id="PF04909"/>
    </source>
</evidence>
<sequence length="382" mass="43459">MTVTDSIPQSTEAKVSDIGLVSADSHVNEPRDLWSENLPPSLRSQAMQGLQSGEDGSWKVVFEGKHVFKKDMASEAERLSVLDPAKRFEVLRSEGIVAETIFPTIGLYVWLLEDAKGGQASCHIYNDWIYDTLQRASDRFCCAGIIPTWEPENAAVEVERVAEQGLRAIMLPSHTEVAWNHRVWDPMWDAIDAARLPVVMHQGTGFNTIWYRGPGATVANLVSTQTIAPRVATLLATSGVLERHPNLHVVFVEFNTGWIAWVEELMDYYDKVFREYDEIRKDQQTKPTVYPDLAHPPSWYVQRQCHATFQVDHIGMRNVPMSGDVSLMWGHDYPHEEGTYPNSRRLVDEQAAHVSPEQARKIFRENAIEVFRFDRKLLAQPF</sequence>
<gene>
    <name evidence="3" type="ORF">MSTO_23810</name>
</gene>
<feature type="domain" description="Amidohydrolase-related" evidence="2">
    <location>
        <begin position="84"/>
        <end position="373"/>
    </location>
</feature>
<dbReference type="InterPro" id="IPR006680">
    <property type="entry name" value="Amidohydro-rel"/>
</dbReference>
<accession>A0A7I7Q806</accession>
<dbReference type="EMBL" id="AP022587">
    <property type="protein sequence ID" value="BBY22176.1"/>
    <property type="molecule type" value="Genomic_DNA"/>
</dbReference>
<dbReference type="GO" id="GO:0016831">
    <property type="term" value="F:carboxy-lyase activity"/>
    <property type="evidence" value="ECO:0007669"/>
    <property type="project" value="InterPro"/>
</dbReference>
<keyword evidence="4" id="KW-1185">Reference proteome</keyword>
<dbReference type="RefSeq" id="WP_163790254.1">
    <property type="nucleotide sequence ID" value="NZ_AP022587.1"/>
</dbReference>
<dbReference type="Proteomes" id="UP000467130">
    <property type="component" value="Chromosome"/>
</dbReference>
<dbReference type="SUPFAM" id="SSF51556">
    <property type="entry name" value="Metallo-dependent hydrolases"/>
    <property type="match status" value="1"/>
</dbReference>
<reference evidence="3 4" key="1">
    <citation type="journal article" date="2019" name="Emerg. Microbes Infect.">
        <title>Comprehensive subspecies identification of 175 nontuberculous mycobacteria species based on 7547 genomic profiles.</title>
        <authorList>
            <person name="Matsumoto Y."/>
            <person name="Kinjo T."/>
            <person name="Motooka D."/>
            <person name="Nabeya D."/>
            <person name="Jung N."/>
            <person name="Uechi K."/>
            <person name="Horii T."/>
            <person name="Iida T."/>
            <person name="Fujita J."/>
            <person name="Nakamura S."/>
        </authorList>
    </citation>
    <scope>NUCLEOTIDE SEQUENCE [LARGE SCALE GENOMIC DNA]</scope>
    <source>
        <strain evidence="3 4">JCM 17783</strain>
    </source>
</reference>
<proteinExistence type="predicted"/>
<dbReference type="InterPro" id="IPR032465">
    <property type="entry name" value="ACMSD"/>
</dbReference>
<dbReference type="GO" id="GO:0016787">
    <property type="term" value="F:hydrolase activity"/>
    <property type="evidence" value="ECO:0007669"/>
    <property type="project" value="UniProtKB-KW"/>
</dbReference>
<dbReference type="AlphaFoldDB" id="A0A7I7Q806"/>
<dbReference type="PANTHER" id="PTHR21240:SF28">
    <property type="entry name" value="ISO-OROTATE DECARBOXYLASE (EUROFUNG)"/>
    <property type="match status" value="1"/>
</dbReference>